<accession>A0ABQ3HM59</accession>
<evidence type="ECO:0000313" key="3">
    <source>
        <dbReference type="Proteomes" id="UP000597341"/>
    </source>
</evidence>
<protein>
    <recommendedName>
        <fullName evidence="1">Transglutaminase-like domain-containing protein</fullName>
    </recommendedName>
</protein>
<dbReference type="PANTHER" id="PTHR33490">
    <property type="entry name" value="BLR5614 PROTEIN-RELATED"/>
    <property type="match status" value="1"/>
</dbReference>
<reference evidence="3" key="1">
    <citation type="journal article" date="2019" name="Int. J. Syst. Evol. Microbiol.">
        <title>The Global Catalogue of Microorganisms (GCM) 10K type strain sequencing project: providing services to taxonomists for standard genome sequencing and annotation.</title>
        <authorList>
            <consortium name="The Broad Institute Genomics Platform"/>
            <consortium name="The Broad Institute Genome Sequencing Center for Infectious Disease"/>
            <person name="Wu L."/>
            <person name="Ma J."/>
        </authorList>
    </citation>
    <scope>NUCLEOTIDE SEQUENCE [LARGE SCALE GENOMIC DNA]</scope>
    <source>
        <strain evidence="3">CGMCC 1.12791</strain>
    </source>
</reference>
<dbReference type="Proteomes" id="UP000597341">
    <property type="component" value="Unassembled WGS sequence"/>
</dbReference>
<dbReference type="Gene3D" id="3.10.620.30">
    <property type="match status" value="1"/>
</dbReference>
<sequence length="239" mass="25888">MPTGGGDDADRGTAPRATFFLDHDSASVRDFTEQVIAGASSPRERASLLFAAVRDRVWYDPYSVSRDPAHYRASYVLEAGRAYCVPKAVLLTAVLRAVGIPARLGFADVRNHLQTDTLRAVMGGTDLFVYHGYCSVHLDGRWLKATPAFNVELCPRWTSTDRATRSCTPSPSDGTRHMEYVRDHGSFDDLPLDRIQTALEQTYGRMAPGVGLADDAFIGPGNAGEAAEHAPVDPSGSSD</sequence>
<evidence type="ECO:0000259" key="1">
    <source>
        <dbReference type="Pfam" id="PF01841"/>
    </source>
</evidence>
<feature type="domain" description="Transglutaminase-like" evidence="1">
    <location>
        <begin position="30"/>
        <end position="146"/>
    </location>
</feature>
<dbReference type="EMBL" id="BNAD01000007">
    <property type="protein sequence ID" value="GHE18010.1"/>
    <property type="molecule type" value="Genomic_DNA"/>
</dbReference>
<name>A0ABQ3HM59_9ACTN</name>
<organism evidence="2 3">
    <name type="scientific">Nocardioides flavus</name>
    <name type="common">ex Wang et al. 2016</name>
    <dbReference type="NCBI Taxonomy" id="2058780"/>
    <lineage>
        <taxon>Bacteria</taxon>
        <taxon>Bacillati</taxon>
        <taxon>Actinomycetota</taxon>
        <taxon>Actinomycetes</taxon>
        <taxon>Propionibacteriales</taxon>
        <taxon>Nocardioidaceae</taxon>
        <taxon>Nocardioides</taxon>
    </lineage>
</organism>
<dbReference type="InterPro" id="IPR002931">
    <property type="entry name" value="Transglutaminase-like"/>
</dbReference>
<dbReference type="InterPro" id="IPR038765">
    <property type="entry name" value="Papain-like_cys_pep_sf"/>
</dbReference>
<gene>
    <name evidence="2" type="ORF">GCM10011376_26200</name>
</gene>
<keyword evidence="3" id="KW-1185">Reference proteome</keyword>
<dbReference type="SUPFAM" id="SSF54001">
    <property type="entry name" value="Cysteine proteinases"/>
    <property type="match status" value="1"/>
</dbReference>
<dbReference type="PANTHER" id="PTHR33490:SF3">
    <property type="entry name" value="CONSERVED INTEGRAL MEMBRANE PROTEIN"/>
    <property type="match status" value="1"/>
</dbReference>
<evidence type="ECO:0000313" key="2">
    <source>
        <dbReference type="EMBL" id="GHE18010.1"/>
    </source>
</evidence>
<proteinExistence type="predicted"/>
<comment type="caution">
    <text evidence="2">The sequence shown here is derived from an EMBL/GenBank/DDBJ whole genome shotgun (WGS) entry which is preliminary data.</text>
</comment>
<dbReference type="Pfam" id="PF01841">
    <property type="entry name" value="Transglut_core"/>
    <property type="match status" value="1"/>
</dbReference>